<dbReference type="HOGENOM" id="CLU_2258960_0_0_11"/>
<protein>
    <submittedName>
        <fullName evidence="3">Peptidoglycan-binding lysin domain protein</fullName>
    </submittedName>
</protein>
<keyword evidence="4" id="KW-1185">Reference proteome</keyword>
<dbReference type="SMART" id="SM00257">
    <property type="entry name" value="LysM"/>
    <property type="match status" value="1"/>
</dbReference>
<evidence type="ECO:0000313" key="4">
    <source>
        <dbReference type="Proteomes" id="UP000008229"/>
    </source>
</evidence>
<dbReference type="InterPro" id="IPR018392">
    <property type="entry name" value="LysM"/>
</dbReference>
<reference evidence="4" key="2">
    <citation type="submission" date="2010-01" db="EMBL/GenBank/DDBJ databases">
        <title>The complete genome of Conexibacter woesei DSM 14684.</title>
        <authorList>
            <consortium name="US DOE Joint Genome Institute (JGI-PGF)"/>
            <person name="Lucas S."/>
            <person name="Copeland A."/>
            <person name="Lapidus A."/>
            <person name="Glavina del Rio T."/>
            <person name="Dalin E."/>
            <person name="Tice H."/>
            <person name="Bruce D."/>
            <person name="Goodwin L."/>
            <person name="Pitluck S."/>
            <person name="Kyrpides N."/>
            <person name="Mavromatis K."/>
            <person name="Ivanova N."/>
            <person name="Mikhailova N."/>
            <person name="Chertkov O."/>
            <person name="Brettin T."/>
            <person name="Detter J.C."/>
            <person name="Han C."/>
            <person name="Larimer F."/>
            <person name="Land M."/>
            <person name="Hauser L."/>
            <person name="Markowitz V."/>
            <person name="Cheng J.-F."/>
            <person name="Hugenholtz P."/>
            <person name="Woyke T."/>
            <person name="Wu D."/>
            <person name="Pukall R."/>
            <person name="Steenblock K."/>
            <person name="Schneider S."/>
            <person name="Klenk H.-P."/>
            <person name="Eisen J.A."/>
        </authorList>
    </citation>
    <scope>NUCLEOTIDE SEQUENCE [LARGE SCALE GENOMIC DNA]</scope>
    <source>
        <strain evidence="4">DSM 14684 / CIP 108061 / JCM 11494 / NBRC 100937 / ID131577</strain>
    </source>
</reference>
<accession>D3F317</accession>
<dbReference type="InterPro" id="IPR036779">
    <property type="entry name" value="LysM_dom_sf"/>
</dbReference>
<organism evidence="3 4">
    <name type="scientific">Conexibacter woesei (strain DSM 14684 / CCUG 47730 / CIP 108061 / JCM 11494 / NBRC 100937 / ID131577)</name>
    <dbReference type="NCBI Taxonomy" id="469383"/>
    <lineage>
        <taxon>Bacteria</taxon>
        <taxon>Bacillati</taxon>
        <taxon>Actinomycetota</taxon>
        <taxon>Thermoleophilia</taxon>
        <taxon>Solirubrobacterales</taxon>
        <taxon>Conexibacteraceae</taxon>
        <taxon>Conexibacter</taxon>
    </lineage>
</organism>
<dbReference type="STRING" id="469383.Cwoe_1871"/>
<feature type="region of interest" description="Disordered" evidence="1">
    <location>
        <begin position="30"/>
        <end position="55"/>
    </location>
</feature>
<gene>
    <name evidence="3" type="ordered locus">Cwoe_1871</name>
</gene>
<dbReference type="eggNOG" id="COG1388">
    <property type="taxonomic scope" value="Bacteria"/>
</dbReference>
<dbReference type="OrthoDB" id="7537686at2"/>
<dbReference type="AlphaFoldDB" id="D3F317"/>
<feature type="domain" description="LysM" evidence="2">
    <location>
        <begin position="58"/>
        <end position="102"/>
    </location>
</feature>
<dbReference type="EMBL" id="CP001854">
    <property type="protein sequence ID" value="ADB50297.1"/>
    <property type="molecule type" value="Genomic_DNA"/>
</dbReference>
<feature type="compositionally biased region" description="Polar residues" evidence="1">
    <location>
        <begin position="30"/>
        <end position="45"/>
    </location>
</feature>
<dbReference type="PROSITE" id="PS51782">
    <property type="entry name" value="LYSM"/>
    <property type="match status" value="1"/>
</dbReference>
<sequence length="103" mass="11164" precursor="true">MGHRTPVRFLAPLALVVALVGVVVVVQASRPDSTDSARTAGTVETTPRRGARRQVKRKTYVVKAGDNLTVIAERTGVPVDAIQRLNPDLDATALRVGQRLRLR</sequence>
<evidence type="ECO:0000313" key="3">
    <source>
        <dbReference type="EMBL" id="ADB50297.1"/>
    </source>
</evidence>
<dbReference type="Pfam" id="PF01476">
    <property type="entry name" value="LysM"/>
    <property type="match status" value="1"/>
</dbReference>
<dbReference type="RefSeq" id="WP_012933348.1">
    <property type="nucleotide sequence ID" value="NC_013739.1"/>
</dbReference>
<dbReference type="Proteomes" id="UP000008229">
    <property type="component" value="Chromosome"/>
</dbReference>
<proteinExistence type="predicted"/>
<evidence type="ECO:0000259" key="2">
    <source>
        <dbReference type="PROSITE" id="PS51782"/>
    </source>
</evidence>
<name>D3F317_CONWI</name>
<dbReference type="CDD" id="cd00118">
    <property type="entry name" value="LysM"/>
    <property type="match status" value="1"/>
</dbReference>
<dbReference type="Gene3D" id="3.10.350.10">
    <property type="entry name" value="LysM domain"/>
    <property type="match status" value="1"/>
</dbReference>
<dbReference type="SUPFAM" id="SSF54106">
    <property type="entry name" value="LysM domain"/>
    <property type="match status" value="1"/>
</dbReference>
<reference evidence="3 4" key="1">
    <citation type="journal article" date="2010" name="Stand. Genomic Sci.">
        <title>Complete genome sequence of Conexibacter woesei type strain (ID131577).</title>
        <authorList>
            <person name="Pukall R."/>
            <person name="Lapidus A."/>
            <person name="Glavina Del Rio T."/>
            <person name="Copeland A."/>
            <person name="Tice H."/>
            <person name="Cheng J.-F."/>
            <person name="Lucas S."/>
            <person name="Chen F."/>
            <person name="Nolan M."/>
            <person name="Bruce D."/>
            <person name="Goodwin L."/>
            <person name="Pitluck S."/>
            <person name="Mavromatis K."/>
            <person name="Ivanova N."/>
            <person name="Ovchinnikova G."/>
            <person name="Pati A."/>
            <person name="Chen A."/>
            <person name="Palaniappan K."/>
            <person name="Land M."/>
            <person name="Hauser L."/>
            <person name="Chang Y.-J."/>
            <person name="Jeffries C.D."/>
            <person name="Chain P."/>
            <person name="Meincke L."/>
            <person name="Sims D."/>
            <person name="Brettin T."/>
            <person name="Detter J.C."/>
            <person name="Rohde M."/>
            <person name="Goeker M."/>
            <person name="Bristow J."/>
            <person name="Eisen J.A."/>
            <person name="Markowitz V."/>
            <person name="Kyrpides N.C."/>
            <person name="Klenk H.-P."/>
            <person name="Hugenholtz P."/>
        </authorList>
    </citation>
    <scope>NUCLEOTIDE SEQUENCE [LARGE SCALE GENOMIC DNA]</scope>
    <source>
        <strain evidence="4">DSM 14684 / CIP 108061 / JCM 11494 / NBRC 100937 / ID131577</strain>
    </source>
</reference>
<dbReference type="KEGG" id="cwo:Cwoe_1871"/>
<evidence type="ECO:0000256" key="1">
    <source>
        <dbReference type="SAM" id="MobiDB-lite"/>
    </source>
</evidence>